<name>A0A8S3USV3_MYTED</name>
<protein>
    <recommendedName>
        <fullName evidence="10">B box-type domain-containing protein</fullName>
    </recommendedName>
</protein>
<dbReference type="GO" id="GO:0006508">
    <property type="term" value="P:proteolysis"/>
    <property type="evidence" value="ECO:0007669"/>
    <property type="project" value="UniProtKB-KW"/>
</dbReference>
<keyword evidence="1" id="KW-0378">Hydrolase</keyword>
<dbReference type="GO" id="GO:0008270">
    <property type="term" value="F:zinc ion binding"/>
    <property type="evidence" value="ECO:0007669"/>
    <property type="project" value="UniProtKB-KW"/>
</dbReference>
<evidence type="ECO:0000259" key="6">
    <source>
        <dbReference type="PROSITE" id="PS50119"/>
    </source>
</evidence>
<keyword evidence="3" id="KW-0862">Zinc</keyword>
<evidence type="ECO:0000313" key="8">
    <source>
        <dbReference type="EMBL" id="CAG2245858.1"/>
    </source>
</evidence>
<keyword evidence="4" id="KW-0175">Coiled coil</keyword>
<dbReference type="GO" id="GO:0003677">
    <property type="term" value="F:DNA binding"/>
    <property type="evidence" value="ECO:0007669"/>
    <property type="project" value="UniProtKB-KW"/>
</dbReference>
<feature type="domain" description="CCHC-type" evidence="7">
    <location>
        <begin position="79"/>
        <end position="92"/>
    </location>
</feature>
<evidence type="ECO:0000256" key="2">
    <source>
        <dbReference type="ARBA" id="ARBA00023125"/>
    </source>
</evidence>
<sequence>MVRDQLTVSSDKDLRLWIQEHTPPDLRSLVELAEAYQTAHKDVGKGNDKAQSSSDYQKKQQSKSNGNNQGQYKPETRTCFVCNRKGHIASDCILRNRQQGKIGLCFVKPGQTEPCSTVDEYAGGMTIRLPGVSCDEVKTNKVPGLDIVEGKVNSKPVSVLRDTGCSTVFVNQKFVDSDKFTGKSRDICLADGSTRVCKEVWIDINTPFVSGTVLALVLDTPFAELIIGNYVNTYIPTSVKDTVVVSDDSVDFSVLDPVLDPSSEPCQAVQTRSQKIKQSDEEIRIEKNTEKYSDDLPLTEPFQITNSDSNFQICTRQELIDAQKSDHTLDTIRSYITDDSDEQSYFTIRSDILYRIFRTQSCPECLRGVQKGRISKAPLVSIPPMDEPFHKTDEPVFKEPHPLPYAVRNQVKVEVEMLKPGIIDPSTSPYAAPVVLVKKKVPLFNFAWIFVIFILLFILQTDASQFGLGAVLEQEFEDGRHPVIFISKKLSGAECNYAVIEKECYAIVWAFDFLGRIQNGIGNNMTSTSIYICSICTDEEHAITWCTKCEEFLCTDCEKHHQRSKASKDHNTISTHDYRNLPNFMRQTSNLCKDHNKKNEFYCSFHSYHCCIECIADKHQQCKDLKPLADSLKDVKSSANIPLLKNNLKDLNESYKEVLHYLEERIKTINNQKDEGIKSVRQMRQSLNEHFDKLEKHLLDDLESKHSKLKSDIEELVKKIDNRAKRVDELRVAFSTMEQYASEQQIYNGLREFENNISQESKYLEELDSGNQLDNITLEIILSTALQSILQEVKSFGNISITPAPKSIQVKNIGKNQAQQLVSKVHEMEHIKPSLMSTLSVPNRYTLNIPDCQIYFDSTNENYTLLLLDQK</sequence>
<dbReference type="Gene3D" id="3.10.20.370">
    <property type="match status" value="1"/>
</dbReference>
<feature type="region of interest" description="Disordered" evidence="5">
    <location>
        <begin position="41"/>
        <end position="72"/>
    </location>
</feature>
<evidence type="ECO:0000259" key="7">
    <source>
        <dbReference type="PROSITE" id="PS50158"/>
    </source>
</evidence>
<evidence type="ECO:0000313" key="9">
    <source>
        <dbReference type="Proteomes" id="UP000683360"/>
    </source>
</evidence>
<feature type="compositionally biased region" description="Low complexity" evidence="5">
    <location>
        <begin position="62"/>
        <end position="71"/>
    </location>
</feature>
<dbReference type="InterPro" id="IPR000315">
    <property type="entry name" value="Znf_B-box"/>
</dbReference>
<dbReference type="PROSITE" id="PS50119">
    <property type="entry name" value="ZF_BBOX"/>
    <property type="match status" value="1"/>
</dbReference>
<dbReference type="FunFam" id="3.10.20.370:FF:000001">
    <property type="entry name" value="Retrovirus-related Pol polyprotein from transposon 17.6-like protein"/>
    <property type="match status" value="1"/>
</dbReference>
<dbReference type="PROSITE" id="PS50158">
    <property type="entry name" value="ZF_CCHC"/>
    <property type="match status" value="1"/>
</dbReference>
<keyword evidence="2" id="KW-0238">DNA-binding</keyword>
<keyword evidence="3" id="KW-0479">Metal-binding</keyword>
<dbReference type="Pfam" id="PF22586">
    <property type="entry name" value="ANCHR-like_BBOX"/>
    <property type="match status" value="1"/>
</dbReference>
<proteinExistence type="predicted"/>
<dbReference type="SMART" id="SM00336">
    <property type="entry name" value="BBOX"/>
    <property type="match status" value="1"/>
</dbReference>
<keyword evidence="1" id="KW-0645">Protease</keyword>
<comment type="caution">
    <text evidence="8">The sequence shown here is derived from an EMBL/GenBank/DDBJ whole genome shotgun (WGS) entry which is preliminary data.</text>
</comment>
<keyword evidence="9" id="KW-1185">Reference proteome</keyword>
<dbReference type="PANTHER" id="PTHR46888">
    <property type="entry name" value="ZINC KNUCKLE DOMAINCONTAINING PROTEIN-RELATED"/>
    <property type="match status" value="1"/>
</dbReference>
<evidence type="ECO:0000256" key="1">
    <source>
        <dbReference type="ARBA" id="ARBA00022670"/>
    </source>
</evidence>
<dbReference type="Gene3D" id="3.10.10.10">
    <property type="entry name" value="HIV Type 1 Reverse Transcriptase, subunit A, domain 1"/>
    <property type="match status" value="1"/>
</dbReference>
<evidence type="ECO:0000256" key="4">
    <source>
        <dbReference type="SAM" id="Coils"/>
    </source>
</evidence>
<dbReference type="EMBL" id="CAJPWZ010002791">
    <property type="protein sequence ID" value="CAG2245858.1"/>
    <property type="molecule type" value="Genomic_DNA"/>
</dbReference>
<dbReference type="OrthoDB" id="6189277at2759"/>
<dbReference type="Gene3D" id="4.10.60.10">
    <property type="entry name" value="Zinc finger, CCHC-type"/>
    <property type="match status" value="1"/>
</dbReference>
<dbReference type="CDD" id="cd19757">
    <property type="entry name" value="Bbox1"/>
    <property type="match status" value="1"/>
</dbReference>
<dbReference type="InterPro" id="IPR001878">
    <property type="entry name" value="Znf_CCHC"/>
</dbReference>
<dbReference type="Gene3D" id="3.30.160.60">
    <property type="entry name" value="Classic Zinc Finger"/>
    <property type="match status" value="1"/>
</dbReference>
<dbReference type="Proteomes" id="UP000683360">
    <property type="component" value="Unassembled WGS sequence"/>
</dbReference>
<evidence type="ECO:0008006" key="10">
    <source>
        <dbReference type="Google" id="ProtNLM"/>
    </source>
</evidence>
<evidence type="ECO:0000256" key="5">
    <source>
        <dbReference type="SAM" id="MobiDB-lite"/>
    </source>
</evidence>
<dbReference type="InterPro" id="IPR043502">
    <property type="entry name" value="DNA/RNA_pol_sf"/>
</dbReference>
<dbReference type="Pfam" id="PF17919">
    <property type="entry name" value="RT_RNaseH_2"/>
    <property type="match status" value="1"/>
</dbReference>
<dbReference type="InterPro" id="IPR041577">
    <property type="entry name" value="RT_RNaseH_2"/>
</dbReference>
<dbReference type="InterPro" id="IPR036875">
    <property type="entry name" value="Znf_CCHC_sf"/>
</dbReference>
<organism evidence="8 9">
    <name type="scientific">Mytilus edulis</name>
    <name type="common">Blue mussel</name>
    <dbReference type="NCBI Taxonomy" id="6550"/>
    <lineage>
        <taxon>Eukaryota</taxon>
        <taxon>Metazoa</taxon>
        <taxon>Spiralia</taxon>
        <taxon>Lophotrochozoa</taxon>
        <taxon>Mollusca</taxon>
        <taxon>Bivalvia</taxon>
        <taxon>Autobranchia</taxon>
        <taxon>Pteriomorphia</taxon>
        <taxon>Mytilida</taxon>
        <taxon>Mytiloidea</taxon>
        <taxon>Mytilidae</taxon>
        <taxon>Mytilinae</taxon>
        <taxon>Mytilus</taxon>
    </lineage>
</organism>
<dbReference type="PANTHER" id="PTHR46888:SF1">
    <property type="entry name" value="RIBONUCLEASE H"/>
    <property type="match status" value="1"/>
</dbReference>
<accession>A0A8S3USV3</accession>
<reference evidence="8" key="1">
    <citation type="submission" date="2021-03" db="EMBL/GenBank/DDBJ databases">
        <authorList>
            <person name="Bekaert M."/>
        </authorList>
    </citation>
    <scope>NUCLEOTIDE SEQUENCE</scope>
</reference>
<feature type="coiled-coil region" evidence="4">
    <location>
        <begin position="645"/>
        <end position="733"/>
    </location>
</feature>
<gene>
    <name evidence="8" type="ORF">MEDL_57845</name>
</gene>
<feature type="domain" description="B box-type" evidence="6">
    <location>
        <begin position="528"/>
        <end position="581"/>
    </location>
</feature>
<dbReference type="SUPFAM" id="SSF57756">
    <property type="entry name" value="Retrovirus zinc finger-like domains"/>
    <property type="match status" value="1"/>
</dbReference>
<dbReference type="GO" id="GO:0008233">
    <property type="term" value="F:peptidase activity"/>
    <property type="evidence" value="ECO:0007669"/>
    <property type="project" value="UniProtKB-KW"/>
</dbReference>
<dbReference type="CDD" id="cd00303">
    <property type="entry name" value="retropepsin_like"/>
    <property type="match status" value="1"/>
</dbReference>
<keyword evidence="3" id="KW-0863">Zinc-finger</keyword>
<dbReference type="SUPFAM" id="SSF56672">
    <property type="entry name" value="DNA/RNA polymerases"/>
    <property type="match status" value="1"/>
</dbReference>
<dbReference type="AlphaFoldDB" id="A0A8S3USV3"/>
<evidence type="ECO:0000256" key="3">
    <source>
        <dbReference type="PROSITE-ProRule" id="PRU00024"/>
    </source>
</evidence>